<keyword evidence="1" id="KW-0732">Signal</keyword>
<feature type="domain" description="Calx-beta" evidence="4">
    <location>
        <begin position="258"/>
        <end position="361"/>
    </location>
</feature>
<organism evidence="5 6">
    <name type="scientific">Siansivirga zeaxanthinifaciens CC-SAMT-1</name>
    <dbReference type="NCBI Taxonomy" id="1454006"/>
    <lineage>
        <taxon>Bacteria</taxon>
        <taxon>Pseudomonadati</taxon>
        <taxon>Bacteroidota</taxon>
        <taxon>Flavobacteriia</taxon>
        <taxon>Flavobacteriales</taxon>
        <taxon>Flavobacteriaceae</taxon>
        <taxon>Siansivirga</taxon>
    </lineage>
</organism>
<dbReference type="PANTHER" id="PTHR46682:SF1">
    <property type="entry name" value="ADHESION G-PROTEIN COUPLED RECEPTOR V1"/>
    <property type="match status" value="1"/>
</dbReference>
<dbReference type="Gene3D" id="2.60.40.2030">
    <property type="match status" value="3"/>
</dbReference>
<evidence type="ECO:0000313" key="5">
    <source>
        <dbReference type="EMBL" id="AJR04902.1"/>
    </source>
</evidence>
<reference evidence="5 6" key="1">
    <citation type="submission" date="2014-02" db="EMBL/GenBank/DDBJ databases">
        <authorList>
            <person name="Young C.-C."/>
            <person name="Hameed A."/>
            <person name="Huang H.-C."/>
            <person name="Shahina M."/>
        </authorList>
    </citation>
    <scope>NUCLEOTIDE SEQUENCE [LARGE SCALE GENOMIC DNA]</scope>
    <source>
        <strain evidence="5 6">CC-SAMT-1</strain>
    </source>
</reference>
<evidence type="ECO:0000256" key="1">
    <source>
        <dbReference type="ARBA" id="ARBA00022729"/>
    </source>
</evidence>
<dbReference type="Proteomes" id="UP000032229">
    <property type="component" value="Chromosome"/>
</dbReference>
<dbReference type="InterPro" id="IPR038081">
    <property type="entry name" value="CalX-like_sf"/>
</dbReference>
<protein>
    <recommendedName>
        <fullName evidence="4">Calx-beta domain-containing protein</fullName>
    </recommendedName>
</protein>
<gene>
    <name evidence="5" type="ORF">AW14_08975</name>
</gene>
<sequence length="574" mass="60456">MRHRIFYSIIFFAALVITACQKDDNDTSGIGKVSFALDKLVEVENATLPLGINIGIDSFNHAGGTVDIEISGATYGTDYTTSTGSASFTIEVGAQNLVSSFSISPVDDEIIESNKVLTITLTNASGNLELGDKTTLTLTLLDNDDPLIALVGFEKATETIDENATTATTITIPFDQESTDGGIISISSTGDAVFGTDYTITGQTAANFDLTVPAGASSISFDIQAVDNTVFEADKLVTFSIAGVTGGLSLGVITETVVTITNDDLPPNPVVEFASATSSFSEGDGAVTLNLTFTSPTTEAATISVSASGDATIGSDYTFNGNAVSPYIVNVPAGVSSITLPINIIDDTDIESDETIVLDLAATTGGLDLGVNILQHTVTIVENDFSAPFNYSETFETITNIDDAGFQTVLVTQDLPAGNVTKHNNKAATYADVNDVSATSDNGMQIFYNTSSDGEGIIDNMVITPVLEATGSIDVSFDVSYVTGLAKNTAEVTLYWSDTYTGSGSFVASEWNALENITASSLDTEGVSRTGWSRRAHNITTTANFYLAIRIKQTMNATNNVVQWRFDNIKASKQ</sequence>
<keyword evidence="6" id="KW-1185">Reference proteome</keyword>
<dbReference type="Pfam" id="PF03160">
    <property type="entry name" value="Calx-beta"/>
    <property type="match status" value="3"/>
</dbReference>
<dbReference type="STRING" id="1454006.AW14_08975"/>
<dbReference type="InterPro" id="IPR026919">
    <property type="entry name" value="ADGRV1"/>
</dbReference>
<dbReference type="EMBL" id="CP007202">
    <property type="protein sequence ID" value="AJR04902.1"/>
    <property type="molecule type" value="Genomic_DNA"/>
</dbReference>
<dbReference type="RefSeq" id="WP_044638465.1">
    <property type="nucleotide sequence ID" value="NZ_CP007202.1"/>
</dbReference>
<dbReference type="GO" id="GO:0016020">
    <property type="term" value="C:membrane"/>
    <property type="evidence" value="ECO:0007669"/>
    <property type="project" value="InterPro"/>
</dbReference>
<evidence type="ECO:0000256" key="3">
    <source>
        <dbReference type="ARBA" id="ARBA00022837"/>
    </source>
</evidence>
<name>A0A0C5WFC4_9FLAO</name>
<evidence type="ECO:0000256" key="2">
    <source>
        <dbReference type="ARBA" id="ARBA00022737"/>
    </source>
</evidence>
<dbReference type="PANTHER" id="PTHR46682">
    <property type="entry name" value="ADHESION G-PROTEIN COUPLED RECEPTOR V1"/>
    <property type="match status" value="1"/>
</dbReference>
<evidence type="ECO:0000259" key="4">
    <source>
        <dbReference type="SMART" id="SM00237"/>
    </source>
</evidence>
<accession>A0A0C5WFC4</accession>
<dbReference type="GO" id="GO:0004930">
    <property type="term" value="F:G protein-coupled receptor activity"/>
    <property type="evidence" value="ECO:0007669"/>
    <property type="project" value="InterPro"/>
</dbReference>
<proteinExistence type="predicted"/>
<keyword evidence="3" id="KW-0106">Calcium</keyword>
<dbReference type="SUPFAM" id="SSF141072">
    <property type="entry name" value="CalX-like"/>
    <property type="match status" value="3"/>
</dbReference>
<keyword evidence="2" id="KW-0677">Repeat</keyword>
<dbReference type="HOGENOM" id="CLU_474777_0_0_10"/>
<dbReference type="AlphaFoldDB" id="A0A0C5WFC4"/>
<dbReference type="KEGG" id="sze:AW14_08975"/>
<dbReference type="SMART" id="SM00237">
    <property type="entry name" value="Calx_beta"/>
    <property type="match status" value="1"/>
</dbReference>
<dbReference type="PROSITE" id="PS51257">
    <property type="entry name" value="PROKAR_LIPOPROTEIN"/>
    <property type="match status" value="1"/>
</dbReference>
<dbReference type="OrthoDB" id="1417279at2"/>
<evidence type="ECO:0000313" key="6">
    <source>
        <dbReference type="Proteomes" id="UP000032229"/>
    </source>
</evidence>
<dbReference type="InterPro" id="IPR003644">
    <property type="entry name" value="Calx_beta"/>
</dbReference>